<feature type="chain" id="PRO_5025499810" evidence="2">
    <location>
        <begin position="21"/>
        <end position="210"/>
    </location>
</feature>
<dbReference type="EMBL" id="BLLF01000272">
    <property type="protein sequence ID" value="GFH09888.1"/>
    <property type="molecule type" value="Genomic_DNA"/>
</dbReference>
<dbReference type="Proteomes" id="UP000485058">
    <property type="component" value="Unassembled WGS sequence"/>
</dbReference>
<accession>A0A699YQ44</accession>
<name>A0A699YQ44_HAELA</name>
<proteinExistence type="predicted"/>
<keyword evidence="1" id="KW-1133">Transmembrane helix</keyword>
<feature type="signal peptide" evidence="2">
    <location>
        <begin position="1"/>
        <end position="20"/>
    </location>
</feature>
<evidence type="ECO:0000256" key="2">
    <source>
        <dbReference type="SAM" id="SignalP"/>
    </source>
</evidence>
<reference evidence="3 4" key="1">
    <citation type="submission" date="2020-02" db="EMBL/GenBank/DDBJ databases">
        <title>Draft genome sequence of Haematococcus lacustris strain NIES-144.</title>
        <authorList>
            <person name="Morimoto D."/>
            <person name="Nakagawa S."/>
            <person name="Yoshida T."/>
            <person name="Sawayama S."/>
        </authorList>
    </citation>
    <scope>NUCLEOTIDE SEQUENCE [LARGE SCALE GENOMIC DNA]</scope>
    <source>
        <strain evidence="3 4">NIES-144</strain>
    </source>
</reference>
<comment type="caution">
    <text evidence="3">The sequence shown here is derived from an EMBL/GenBank/DDBJ whole genome shotgun (WGS) entry which is preliminary data.</text>
</comment>
<evidence type="ECO:0000313" key="3">
    <source>
        <dbReference type="EMBL" id="GFH09888.1"/>
    </source>
</evidence>
<evidence type="ECO:0000256" key="1">
    <source>
        <dbReference type="SAM" id="Phobius"/>
    </source>
</evidence>
<keyword evidence="1" id="KW-0472">Membrane</keyword>
<evidence type="ECO:0000313" key="4">
    <source>
        <dbReference type="Proteomes" id="UP000485058"/>
    </source>
</evidence>
<keyword evidence="4" id="KW-1185">Reference proteome</keyword>
<organism evidence="3 4">
    <name type="scientific">Haematococcus lacustris</name>
    <name type="common">Green alga</name>
    <name type="synonym">Haematococcus pluvialis</name>
    <dbReference type="NCBI Taxonomy" id="44745"/>
    <lineage>
        <taxon>Eukaryota</taxon>
        <taxon>Viridiplantae</taxon>
        <taxon>Chlorophyta</taxon>
        <taxon>core chlorophytes</taxon>
        <taxon>Chlorophyceae</taxon>
        <taxon>CS clade</taxon>
        <taxon>Chlamydomonadales</taxon>
        <taxon>Haematococcaceae</taxon>
        <taxon>Haematococcus</taxon>
    </lineage>
</organism>
<sequence>MKNCCNQLLLAVALVASAFAVAGVSQGWAYAEKNLVDPHAGSWVPAVTVKLQIGWWNTTSLVEAGFMPSDVEVLPCHTHLTDSPPAVHRSAAWPGECHVQLQDRAARPLGVATALCFVAGAVLSAYLLLTDLAAALAMPLPLALQLSYTTKLRAMGTLTCLSLIFSLGLYLALLFGVHAKIQEKFGHSVNVWPRPDWVSVQAASEFAHCY</sequence>
<keyword evidence="2" id="KW-0732">Signal</keyword>
<gene>
    <name evidence="3" type="ORF">HaLaN_05113</name>
</gene>
<protein>
    <submittedName>
        <fullName evidence="3">Uncharacterized protein</fullName>
    </submittedName>
</protein>
<keyword evidence="1" id="KW-0812">Transmembrane</keyword>
<dbReference type="AlphaFoldDB" id="A0A699YQ44"/>
<feature type="transmembrane region" description="Helical" evidence="1">
    <location>
        <begin position="111"/>
        <end position="137"/>
    </location>
</feature>
<feature type="transmembrane region" description="Helical" evidence="1">
    <location>
        <begin position="158"/>
        <end position="177"/>
    </location>
</feature>